<keyword evidence="3" id="KW-1185">Reference proteome</keyword>
<dbReference type="CDD" id="cd15482">
    <property type="entry name" value="Sialidase_non-viral"/>
    <property type="match status" value="1"/>
</dbReference>
<feature type="signal peptide" evidence="1">
    <location>
        <begin position="1"/>
        <end position="28"/>
    </location>
</feature>
<reference evidence="2 3" key="1">
    <citation type="submission" date="2013-08" db="EMBL/GenBank/DDBJ databases">
        <title>Intrasporangium oryzae NRRL B-24470.</title>
        <authorList>
            <person name="Liu H."/>
            <person name="Wang G."/>
        </authorList>
    </citation>
    <scope>NUCLEOTIDE SEQUENCE [LARGE SCALE GENOMIC DNA]</scope>
    <source>
        <strain evidence="2 3">NRRL B-24470</strain>
    </source>
</reference>
<dbReference type="Gene3D" id="2.130.10.10">
    <property type="entry name" value="YVTN repeat-like/Quinoprotein amine dehydrogenase"/>
    <property type="match status" value="1"/>
</dbReference>
<dbReference type="PATRIC" id="fig|1386089.3.peg.1978"/>
<dbReference type="AlphaFoldDB" id="W9GA80"/>
<dbReference type="EMBL" id="AWSA01000018">
    <property type="protein sequence ID" value="EWT01743.1"/>
    <property type="molecule type" value="Genomic_DNA"/>
</dbReference>
<sequence>MIVKKLIAPLAAATVAAAGLVAGGTASAASPTYDITTLAGKVASVRATGSPQVRFSALLEEESSDPSFDGPFSPAITPTYVLSSPLDGTSVLAPDVTVNRDTAAAPQNETAVAVDPNNPNRVVAGANDYVTRTWSCTVSGTPCSALGDAYSGSYVSNDGGTTWQGLSTDPGHLGTLVPGVTHLSGGPYDAGGDPAVAFDSRGTVFYAGLGFDRTSPPNTVTVNRGTFSGSGSLTWSAPTFINPTTSPAVLNDKEWVAADSHVGSPFRDRVYVSWTRYVFNPINGNYVQSPIFFASSSDGGTTFTTPKAISGKVLFDQGSRPVVAPDGSLYVFFEGATRLDSLSSTYVVKSTDGGATWGKPVAIATVVDSHVLTDTAFRDNSFPAAAVAPDGTLYATWTTMMGSTSTAVYSTSTDGGATWTAPQADFVPALRTSVGYPASQPSGGTLNAPSPTQAEDIFPAVGVGPDGHVHLGAYRGDVVSPWQTCASGPPPPVGRITCDALGDYINNTRLDYVVRDLSSAQVVVSTHPINTRYGFGGGFFGDYTDLAVGADGIVHAFWTDSNNVQQVVWFYGAEFTPTLIHQEDVVMRSGAL</sequence>
<name>W9GA80_9MICO</name>
<proteinExistence type="predicted"/>
<dbReference type="InterPro" id="IPR036278">
    <property type="entry name" value="Sialidase_sf"/>
</dbReference>
<accession>W9GA80</accession>
<dbReference type="eggNOG" id="COG4409">
    <property type="taxonomic scope" value="Bacteria"/>
</dbReference>
<keyword evidence="1" id="KW-0732">Signal</keyword>
<gene>
    <name evidence="2" type="ORF">N865_07415</name>
</gene>
<dbReference type="InterPro" id="IPR015943">
    <property type="entry name" value="WD40/YVTN_repeat-like_dom_sf"/>
</dbReference>
<organism evidence="2 3">
    <name type="scientific">Intrasporangium oryzae NRRL B-24470</name>
    <dbReference type="NCBI Taxonomy" id="1386089"/>
    <lineage>
        <taxon>Bacteria</taxon>
        <taxon>Bacillati</taxon>
        <taxon>Actinomycetota</taxon>
        <taxon>Actinomycetes</taxon>
        <taxon>Micrococcales</taxon>
        <taxon>Intrasporangiaceae</taxon>
        <taxon>Intrasporangium</taxon>
    </lineage>
</organism>
<evidence type="ECO:0000313" key="3">
    <source>
        <dbReference type="Proteomes" id="UP000019489"/>
    </source>
</evidence>
<dbReference type="SUPFAM" id="SSF50939">
    <property type="entry name" value="Sialidases"/>
    <property type="match status" value="1"/>
</dbReference>
<dbReference type="STRING" id="1386089.N865_07415"/>
<dbReference type="Proteomes" id="UP000019489">
    <property type="component" value="Unassembled WGS sequence"/>
</dbReference>
<dbReference type="Gene3D" id="2.120.10.10">
    <property type="match status" value="1"/>
</dbReference>
<feature type="chain" id="PRO_5004924227" description="Exo-alpha-sialidase" evidence="1">
    <location>
        <begin position="29"/>
        <end position="592"/>
    </location>
</feature>
<evidence type="ECO:0008006" key="4">
    <source>
        <dbReference type="Google" id="ProtNLM"/>
    </source>
</evidence>
<evidence type="ECO:0000256" key="1">
    <source>
        <dbReference type="SAM" id="SignalP"/>
    </source>
</evidence>
<evidence type="ECO:0000313" key="2">
    <source>
        <dbReference type="EMBL" id="EWT01743.1"/>
    </source>
</evidence>
<comment type="caution">
    <text evidence="2">The sequence shown here is derived from an EMBL/GenBank/DDBJ whole genome shotgun (WGS) entry which is preliminary data.</text>
</comment>
<protein>
    <recommendedName>
        <fullName evidence="4">Exo-alpha-sialidase</fullName>
    </recommendedName>
</protein>